<dbReference type="EC" id="3.1.3.25" evidence="5"/>
<dbReference type="GO" id="GO:0006020">
    <property type="term" value="P:inositol metabolic process"/>
    <property type="evidence" value="ECO:0007669"/>
    <property type="project" value="TreeGrafter"/>
</dbReference>
<sequence length="265" mass="29260">MDAHRLETDAVLELLKHVATEYITPRFRKLGDDEVMEKKPGDLVTIADREAEKAVTDWLHSHDPEALVVGEEATAADPTLLNKLAHAPRAWIIDPVDGTKNFVNGRKEHAVMLAELAHGETVRGWIWQPELGHAYVAEKGAGLYLDNTRLNPTPRSNNPAELRVLTSNPAKEGPSGDLTLYSSAWCCGVDYPWLAEGTADAIVYWSDKPWDHAPGSLFIRELGGVIRYADGTEYHAGRRHTGRLIPAATAQIWEIITTEGAALFQ</sequence>
<evidence type="ECO:0000256" key="1">
    <source>
        <dbReference type="ARBA" id="ARBA00022723"/>
    </source>
</evidence>
<feature type="binding site" evidence="4">
    <location>
        <position position="97"/>
    </location>
    <ligand>
        <name>Mg(2+)</name>
        <dbReference type="ChEBI" id="CHEBI:18420"/>
        <label>1</label>
        <note>catalytic</note>
    </ligand>
</feature>
<dbReference type="KEGG" id="dco:SAMEA4475696_0249"/>
<evidence type="ECO:0000256" key="4">
    <source>
        <dbReference type="PIRSR" id="PIRSR600760-2"/>
    </source>
</evidence>
<evidence type="ECO:0000313" key="5">
    <source>
        <dbReference type="EMBL" id="SNV17606.1"/>
    </source>
</evidence>
<keyword evidence="3 4" id="KW-0460">Magnesium</keyword>
<dbReference type="EMBL" id="LT906453">
    <property type="protein sequence ID" value="SNV17606.1"/>
    <property type="molecule type" value="Genomic_DNA"/>
</dbReference>
<evidence type="ECO:0000256" key="3">
    <source>
        <dbReference type="ARBA" id="ARBA00022842"/>
    </source>
</evidence>
<accession>A0A239V6G4</accession>
<feature type="binding site" evidence="4">
    <location>
        <position position="94"/>
    </location>
    <ligand>
        <name>Mg(2+)</name>
        <dbReference type="ChEBI" id="CHEBI:18420"/>
        <label>1</label>
        <note>catalytic</note>
    </ligand>
</feature>
<proteinExistence type="predicted"/>
<dbReference type="AlphaFoldDB" id="A0A239V6G4"/>
<dbReference type="GO" id="GO:0008934">
    <property type="term" value="F:inositol monophosphate 1-phosphatase activity"/>
    <property type="evidence" value="ECO:0007669"/>
    <property type="project" value="TreeGrafter"/>
</dbReference>
<dbReference type="Pfam" id="PF00459">
    <property type="entry name" value="Inositol_P"/>
    <property type="match status" value="1"/>
</dbReference>
<comment type="cofactor">
    <cofactor evidence="4">
        <name>Mg(2+)</name>
        <dbReference type="ChEBI" id="CHEBI:18420"/>
    </cofactor>
</comment>
<reference evidence="5 6" key="1">
    <citation type="submission" date="2017-06" db="EMBL/GenBank/DDBJ databases">
        <authorList>
            <consortium name="Pathogen Informatics"/>
        </authorList>
    </citation>
    <scope>NUCLEOTIDE SEQUENCE [LARGE SCALE GENOMIC DNA]</scope>
    <source>
        <strain evidence="5 6">NCTC13039</strain>
    </source>
</reference>
<keyword evidence="6" id="KW-1185">Reference proteome</keyword>
<dbReference type="CDD" id="cd01637">
    <property type="entry name" value="IMPase_like"/>
    <property type="match status" value="1"/>
</dbReference>
<dbReference type="PANTHER" id="PTHR20854">
    <property type="entry name" value="INOSITOL MONOPHOSPHATASE"/>
    <property type="match status" value="1"/>
</dbReference>
<dbReference type="PROSITE" id="PS00629">
    <property type="entry name" value="IMP_1"/>
    <property type="match status" value="1"/>
</dbReference>
<feature type="binding site" evidence="4">
    <location>
        <position position="211"/>
    </location>
    <ligand>
        <name>Mg(2+)</name>
        <dbReference type="ChEBI" id="CHEBI:18420"/>
        <label>1</label>
        <note>catalytic</note>
    </ligand>
</feature>
<gene>
    <name evidence="5" type="primary">suhB_1</name>
    <name evidence="5" type="ORF">SAMEA4475696_00249</name>
</gene>
<dbReference type="GeneID" id="63458551"/>
<dbReference type="InterPro" id="IPR020583">
    <property type="entry name" value="Inositol_monoP_metal-BS"/>
</dbReference>
<dbReference type="Gene3D" id="3.40.190.80">
    <property type="match status" value="1"/>
</dbReference>
<dbReference type="RefSeq" id="WP_028327360.1">
    <property type="nucleotide sequence ID" value="NZ_LT906453.1"/>
</dbReference>
<dbReference type="SUPFAM" id="SSF56655">
    <property type="entry name" value="Carbohydrate phosphatase"/>
    <property type="match status" value="1"/>
</dbReference>
<protein>
    <submittedName>
        <fullName evidence="5">Inositol-1-monophosphatase</fullName>
        <ecNumber evidence="5">3.1.3.25</ecNumber>
    </submittedName>
</protein>
<dbReference type="Proteomes" id="UP000242637">
    <property type="component" value="Chromosome 1"/>
</dbReference>
<dbReference type="GO" id="GO:0007165">
    <property type="term" value="P:signal transduction"/>
    <property type="evidence" value="ECO:0007669"/>
    <property type="project" value="TreeGrafter"/>
</dbReference>
<keyword evidence="2 5" id="KW-0378">Hydrolase</keyword>
<name>A0A239V6G4_9MICO</name>
<dbReference type="PRINTS" id="PR00377">
    <property type="entry name" value="IMPHPHTASES"/>
</dbReference>
<organism evidence="5 6">
    <name type="scientific">Dermatophilus congolensis</name>
    <dbReference type="NCBI Taxonomy" id="1863"/>
    <lineage>
        <taxon>Bacteria</taxon>
        <taxon>Bacillati</taxon>
        <taxon>Actinomycetota</taxon>
        <taxon>Actinomycetes</taxon>
        <taxon>Micrococcales</taxon>
        <taxon>Dermatophilaceae</taxon>
        <taxon>Dermatophilus</taxon>
    </lineage>
</organism>
<keyword evidence="1 4" id="KW-0479">Metal-binding</keyword>
<dbReference type="OrthoDB" id="9772456at2"/>
<dbReference type="InterPro" id="IPR000760">
    <property type="entry name" value="Inositol_monophosphatase-like"/>
</dbReference>
<evidence type="ECO:0000256" key="2">
    <source>
        <dbReference type="ARBA" id="ARBA00022801"/>
    </source>
</evidence>
<dbReference type="STRING" id="1121387.GCA_000429885_01465"/>
<evidence type="ECO:0000313" key="6">
    <source>
        <dbReference type="Proteomes" id="UP000242637"/>
    </source>
</evidence>
<feature type="binding site" evidence="4">
    <location>
        <position position="71"/>
    </location>
    <ligand>
        <name>Mg(2+)</name>
        <dbReference type="ChEBI" id="CHEBI:18420"/>
        <label>1</label>
        <note>catalytic</note>
    </ligand>
</feature>
<dbReference type="GO" id="GO:0046872">
    <property type="term" value="F:metal ion binding"/>
    <property type="evidence" value="ECO:0007669"/>
    <property type="project" value="UniProtKB-KW"/>
</dbReference>
<dbReference type="Gene3D" id="3.30.540.10">
    <property type="entry name" value="Fructose-1,6-Bisphosphatase, subunit A, domain 1"/>
    <property type="match status" value="1"/>
</dbReference>
<dbReference type="PANTHER" id="PTHR20854:SF4">
    <property type="entry name" value="INOSITOL-1-MONOPHOSPHATASE-RELATED"/>
    <property type="match status" value="1"/>
</dbReference>